<organism evidence="1">
    <name type="scientific">sediment metagenome</name>
    <dbReference type="NCBI Taxonomy" id="749907"/>
    <lineage>
        <taxon>unclassified sequences</taxon>
        <taxon>metagenomes</taxon>
        <taxon>ecological metagenomes</taxon>
    </lineage>
</organism>
<dbReference type="InterPro" id="IPR029044">
    <property type="entry name" value="Nucleotide-diphossugar_trans"/>
</dbReference>
<dbReference type="EMBL" id="ADZX01000424">
    <property type="protein sequence ID" value="EFK96688.1"/>
    <property type="molecule type" value="Genomic_DNA"/>
</dbReference>
<dbReference type="SUPFAM" id="SSF53448">
    <property type="entry name" value="Nucleotide-diphospho-sugar transferases"/>
    <property type="match status" value="1"/>
</dbReference>
<proteinExistence type="predicted"/>
<dbReference type="AlphaFoldDB" id="D9PID6"/>
<name>D9PID6_9ZZZZ</name>
<gene>
    <name evidence="1" type="ORF">LDC_1292</name>
</gene>
<dbReference type="Gene3D" id="3.90.550.10">
    <property type="entry name" value="Spore Coat Polysaccharide Biosynthesis Protein SpsA, Chain A"/>
    <property type="match status" value="1"/>
</dbReference>
<dbReference type="EC" id="2.-.-.-" evidence="1"/>
<accession>D9PID6</accession>
<reference evidence="1" key="2">
    <citation type="journal article" date="2011" name="Microb. Ecol.">
        <title>Taxonomic and Functional Metagenomic Profiling of the Microbial Community in the Anoxic Sediment of a Sub-saline Shallow Lake (Laguna de Carrizo, Central Spain).</title>
        <authorList>
            <person name="Ferrer M."/>
            <person name="Guazzaroni M.E."/>
            <person name="Richter M."/>
            <person name="Garcia-Salamanca A."/>
            <person name="Yarza P."/>
            <person name="Suarez-Suarez A."/>
            <person name="Solano J."/>
            <person name="Alcaide M."/>
            <person name="van Dillewijn P."/>
            <person name="Molina-Henares M.A."/>
            <person name="Lopez-Cortes N."/>
            <person name="Al-Ramahi Y."/>
            <person name="Guerrero C."/>
            <person name="Acosta A."/>
            <person name="de Eugenio L.I."/>
            <person name="Martinez V."/>
            <person name="Marques S."/>
            <person name="Rojo F."/>
            <person name="Santero E."/>
            <person name="Genilloud O."/>
            <person name="Perez-Perez J."/>
            <person name="Rossello-Mora R."/>
            <person name="Ramos J.L."/>
        </authorList>
    </citation>
    <scope>NUCLEOTIDE SEQUENCE</scope>
</reference>
<comment type="caution">
    <text evidence="1">The sequence shown here is derived from an EMBL/GenBank/DDBJ whole genome shotgun (WGS) entry which is preliminary data.</text>
</comment>
<protein>
    <submittedName>
        <fullName evidence="1">Protein containing Glycosyl transferase, family 2 domain</fullName>
        <ecNumber evidence="1">2.-.-.-</ecNumber>
    </submittedName>
</protein>
<reference evidence="1" key="1">
    <citation type="submission" date="2010-07" db="EMBL/GenBank/DDBJ databases">
        <authorList>
            <consortium name="CONSOLIDER consortium CSD2007-00005"/>
            <person name="Guazzaroni M.-E."/>
            <person name="Richter M."/>
            <person name="Garcia-Salamanca A."/>
            <person name="Yarza P."/>
            <person name="Ferrer M."/>
        </authorList>
    </citation>
    <scope>NUCLEOTIDE SEQUENCE</scope>
</reference>
<dbReference type="GO" id="GO:0016740">
    <property type="term" value="F:transferase activity"/>
    <property type="evidence" value="ECO:0007669"/>
    <property type="project" value="UniProtKB-KW"/>
</dbReference>
<sequence>MSEEIKVAVCIPAREMSHTWFAQSLALAMGYMGKNQPEVDMRLYVNNGTILSEQRQALAKLALLDGADWTVWFDSDMRFPKDTIERLLAHAKPIVAANYPTRKMPAIEPTSFLDDENQTRVYTEKDSTGLQPVASTGFGCIAVHRKVFEAMPPPWFHIPWDEELQKYDCGEDIYFCRKARECGFEVLIDHDLSKSVFHIGQIEWGHVEALSFRPKIEQLRPHLIDNRINTQVSAA</sequence>
<keyword evidence="1" id="KW-0808">Transferase</keyword>
<evidence type="ECO:0000313" key="1">
    <source>
        <dbReference type="EMBL" id="EFK96688.1"/>
    </source>
</evidence>